<reference evidence="2" key="1">
    <citation type="submission" date="2020-08" db="EMBL/GenBank/DDBJ databases">
        <title>Genome public.</title>
        <authorList>
            <person name="Liu C."/>
            <person name="Sun Q."/>
        </authorList>
    </citation>
    <scope>NUCLEOTIDE SEQUENCE</scope>
    <source>
        <strain evidence="2">NSJ-28</strain>
    </source>
</reference>
<keyword evidence="1" id="KW-1133">Transmembrane helix</keyword>
<comment type="caution">
    <text evidence="2">The sequence shown here is derived from an EMBL/GenBank/DDBJ whole genome shotgun (WGS) entry which is preliminary data.</text>
</comment>
<proteinExistence type="predicted"/>
<keyword evidence="3" id="KW-1185">Reference proteome</keyword>
<organism evidence="2 3">
    <name type="scientific">Agathobaculum faecis</name>
    <dbReference type="NCBI Taxonomy" id="2763013"/>
    <lineage>
        <taxon>Bacteria</taxon>
        <taxon>Bacillati</taxon>
        <taxon>Bacillota</taxon>
        <taxon>Clostridia</taxon>
        <taxon>Eubacteriales</taxon>
        <taxon>Butyricicoccaceae</taxon>
        <taxon>Agathobaculum</taxon>
    </lineage>
</organism>
<protein>
    <submittedName>
        <fullName evidence="2">Uncharacterized protein</fullName>
    </submittedName>
</protein>
<feature type="transmembrane region" description="Helical" evidence="1">
    <location>
        <begin position="6"/>
        <end position="26"/>
    </location>
</feature>
<accession>A0A923LU58</accession>
<evidence type="ECO:0000313" key="3">
    <source>
        <dbReference type="Proteomes" id="UP000606499"/>
    </source>
</evidence>
<dbReference type="EMBL" id="JACOPL010000001">
    <property type="protein sequence ID" value="MBC5724054.1"/>
    <property type="molecule type" value="Genomic_DNA"/>
</dbReference>
<sequence>MGAKSYILMALPIVFLVGFLALFIWIGRRRPLRFTALANKLGLQPGMQRADEMERLIQYKAISIAYTVMLFGLLGCTFYSVFVKNESIPLSNGVLLLGVLTQSIATLALRHRYTEGDEEYKPYPLWKTLMIVLVFSLAVGTLGAMLAIGIMMI</sequence>
<evidence type="ECO:0000256" key="1">
    <source>
        <dbReference type="SAM" id="Phobius"/>
    </source>
</evidence>
<dbReference type="RefSeq" id="WP_107630465.1">
    <property type="nucleotide sequence ID" value="NZ_JACOPL010000001.1"/>
</dbReference>
<gene>
    <name evidence="2" type="ORF">H8S45_01010</name>
</gene>
<feature type="transmembrane region" description="Helical" evidence="1">
    <location>
        <begin position="129"/>
        <end position="152"/>
    </location>
</feature>
<dbReference type="AlphaFoldDB" id="A0A923LU58"/>
<keyword evidence="1" id="KW-0472">Membrane</keyword>
<feature type="transmembrane region" description="Helical" evidence="1">
    <location>
        <begin position="63"/>
        <end position="82"/>
    </location>
</feature>
<keyword evidence="1" id="KW-0812">Transmembrane</keyword>
<dbReference type="Proteomes" id="UP000606499">
    <property type="component" value="Unassembled WGS sequence"/>
</dbReference>
<feature type="transmembrane region" description="Helical" evidence="1">
    <location>
        <begin position="88"/>
        <end position="109"/>
    </location>
</feature>
<evidence type="ECO:0000313" key="2">
    <source>
        <dbReference type="EMBL" id="MBC5724054.1"/>
    </source>
</evidence>
<name>A0A923LU58_9FIRM</name>